<name>A0ABS3ZSE8_9BRAD</name>
<organism evidence="8 9">
    <name type="scientific">Bradyrhizobium vignae</name>
    <dbReference type="NCBI Taxonomy" id="1549949"/>
    <lineage>
        <taxon>Bacteria</taxon>
        <taxon>Pseudomonadati</taxon>
        <taxon>Pseudomonadota</taxon>
        <taxon>Alphaproteobacteria</taxon>
        <taxon>Hyphomicrobiales</taxon>
        <taxon>Nitrobacteraceae</taxon>
        <taxon>Bradyrhizobium</taxon>
    </lineage>
</organism>
<keyword evidence="9" id="KW-1185">Reference proteome</keyword>
<feature type="transmembrane region" description="Helical" evidence="7">
    <location>
        <begin position="410"/>
        <end position="434"/>
    </location>
</feature>
<comment type="similarity">
    <text evidence="2">Belongs to the polysaccharide synthase family.</text>
</comment>
<dbReference type="Proteomes" id="UP000669317">
    <property type="component" value="Unassembled WGS sequence"/>
</dbReference>
<feature type="transmembrane region" description="Helical" evidence="7">
    <location>
        <begin position="325"/>
        <end position="344"/>
    </location>
</feature>
<keyword evidence="5 7" id="KW-1133">Transmembrane helix</keyword>
<proteinExistence type="inferred from homology"/>
<evidence type="ECO:0000256" key="7">
    <source>
        <dbReference type="SAM" id="Phobius"/>
    </source>
</evidence>
<dbReference type="EMBL" id="JAGIKT010000007">
    <property type="protein sequence ID" value="MBP0110354.1"/>
    <property type="molecule type" value="Genomic_DNA"/>
</dbReference>
<feature type="transmembrane region" description="Helical" evidence="7">
    <location>
        <begin position="440"/>
        <end position="463"/>
    </location>
</feature>
<feature type="transmembrane region" description="Helical" evidence="7">
    <location>
        <begin position="356"/>
        <end position="375"/>
    </location>
</feature>
<feature type="transmembrane region" description="Helical" evidence="7">
    <location>
        <begin position="12"/>
        <end position="35"/>
    </location>
</feature>
<evidence type="ECO:0000313" key="8">
    <source>
        <dbReference type="EMBL" id="MBP0110354.1"/>
    </source>
</evidence>
<evidence type="ECO:0000256" key="6">
    <source>
        <dbReference type="ARBA" id="ARBA00023136"/>
    </source>
</evidence>
<evidence type="ECO:0000256" key="1">
    <source>
        <dbReference type="ARBA" id="ARBA00004651"/>
    </source>
</evidence>
<keyword evidence="6 7" id="KW-0472">Membrane</keyword>
<comment type="caution">
    <text evidence="8">The sequence shown here is derived from an EMBL/GenBank/DDBJ whole genome shotgun (WGS) entry which is preliminary data.</text>
</comment>
<feature type="transmembrane region" description="Helical" evidence="7">
    <location>
        <begin position="226"/>
        <end position="245"/>
    </location>
</feature>
<evidence type="ECO:0000313" key="9">
    <source>
        <dbReference type="Proteomes" id="UP000669317"/>
    </source>
</evidence>
<dbReference type="PANTHER" id="PTHR30250:SF10">
    <property type="entry name" value="LIPOPOLYSACCHARIDE BIOSYNTHESIS PROTEIN WZXC"/>
    <property type="match status" value="1"/>
</dbReference>
<dbReference type="RefSeq" id="WP_209294431.1">
    <property type="nucleotide sequence ID" value="NZ_JAGIKT010000007.1"/>
</dbReference>
<keyword evidence="4 7" id="KW-0812">Transmembrane</keyword>
<feature type="transmembrane region" description="Helical" evidence="7">
    <location>
        <begin position="381"/>
        <end position="398"/>
    </location>
</feature>
<feature type="transmembrane region" description="Helical" evidence="7">
    <location>
        <begin position="41"/>
        <end position="59"/>
    </location>
</feature>
<dbReference type="PANTHER" id="PTHR30250">
    <property type="entry name" value="PST FAMILY PREDICTED COLANIC ACID TRANSPORTER"/>
    <property type="match status" value="1"/>
</dbReference>
<dbReference type="Pfam" id="PF13440">
    <property type="entry name" value="Polysacc_synt_3"/>
    <property type="match status" value="1"/>
</dbReference>
<protein>
    <submittedName>
        <fullName evidence="8">Oligosaccharide flippase family protein</fullName>
    </submittedName>
</protein>
<feature type="transmembrane region" description="Helical" evidence="7">
    <location>
        <begin position="79"/>
        <end position="101"/>
    </location>
</feature>
<feature type="transmembrane region" description="Helical" evidence="7">
    <location>
        <begin position="113"/>
        <end position="135"/>
    </location>
</feature>
<keyword evidence="3" id="KW-1003">Cell membrane</keyword>
<evidence type="ECO:0000256" key="5">
    <source>
        <dbReference type="ARBA" id="ARBA00022989"/>
    </source>
</evidence>
<gene>
    <name evidence="8" type="ORF">JWS04_04425</name>
</gene>
<feature type="transmembrane region" description="Helical" evidence="7">
    <location>
        <begin position="257"/>
        <end position="274"/>
    </location>
</feature>
<evidence type="ECO:0000256" key="2">
    <source>
        <dbReference type="ARBA" id="ARBA00007430"/>
    </source>
</evidence>
<evidence type="ECO:0000256" key="4">
    <source>
        <dbReference type="ARBA" id="ARBA00022692"/>
    </source>
</evidence>
<feature type="transmembrane region" description="Helical" evidence="7">
    <location>
        <begin position="286"/>
        <end position="305"/>
    </location>
</feature>
<accession>A0ABS3ZSE8</accession>
<evidence type="ECO:0000256" key="3">
    <source>
        <dbReference type="ARBA" id="ARBA00022475"/>
    </source>
</evidence>
<feature type="transmembrane region" description="Helical" evidence="7">
    <location>
        <begin position="142"/>
        <end position="163"/>
    </location>
</feature>
<reference evidence="8 9" key="1">
    <citation type="submission" date="2021-03" db="EMBL/GenBank/DDBJ databases">
        <title>Genome Sequence of Bradyrhizobium vignae strain ISRA400.</title>
        <authorList>
            <person name="Tisa L.S."/>
            <person name="Svistoonoff S."/>
            <person name="Hocher V."/>
            <person name="Fall S."/>
            <person name="Zaiya A."/>
            <person name="Naing D."/>
            <person name="Niang N."/>
            <person name="Diouf A."/>
            <person name="Dasylva M.C."/>
            <person name="Toure O."/>
            <person name="Gueye M."/>
            <person name="Gully D."/>
            <person name="Tisseyre P."/>
            <person name="Simpson S."/>
            <person name="Morris K."/>
            <person name="Thomas W.K."/>
        </authorList>
    </citation>
    <scope>NUCLEOTIDE SEQUENCE [LARGE SCALE GENOMIC DNA]</scope>
    <source>
        <strain evidence="8 9">ISRA400</strain>
    </source>
</reference>
<comment type="subcellular location">
    <subcellularLocation>
        <location evidence="1">Cell membrane</location>
        <topology evidence="1">Multi-pass membrane protein</topology>
    </subcellularLocation>
</comment>
<dbReference type="InterPro" id="IPR050833">
    <property type="entry name" value="Poly_Biosynth_Transport"/>
</dbReference>
<sequence>MSLRKKMAHGALWSFVEKGSVQLTSFVLFTVIVRIVGPAEYGLVALCYVYLGFGTTIFGSLPDGVTSLKIEDDRRLSTFFWTVLGGGLTLGALGYLMAAPLGILLHQDRFAELFQWFCCLPILVGLASVPNAILLSKMRFRLAAIRSLVGTTAGGAIGIILALKGFGAMALFAQQATNYVCANLVLWIGCQWRPKLQFDRSALVEMIAPGINYAGVNLVSYAQDQLPRFFIGYFLGTTAVGYYSFANRLADTMREVIFAPISIVMFPALASIKGKLSEQKRIISQLVFLLGMLIVPITIGAIFTAPTYVPLIFGDAWNPAISTVQLYLLSLFASPMITVVQSVFRAQNSTGEFLKIQVCLVGVILFGSFLISPLGLPPLTAFLAASAIVSLPLYTLTLRRKLNVDLCGDYKALLPSLLAALIMVCAIETFDLYIGRSQNAWSRFAFSVALGAIVYATVATLLYRERAKHLLGIVRLRLQQRT</sequence>